<protein>
    <submittedName>
        <fullName evidence="2">Uncharacterized protein</fullName>
    </submittedName>
</protein>
<sequence>MRDARYPVLRMRDESQTSARRRKDFFHSERGGKMQQRSSFRFFGVRRWRPSRETGAMELDFGLVDEQEGRLLCRSRELSPRP</sequence>
<dbReference type="AlphaFoldDB" id="K3XNU7"/>
<name>K3XNU7_SETIT</name>
<dbReference type="Gramene" id="KQL07461">
    <property type="protein sequence ID" value="KQL07461"/>
    <property type="gene ID" value="SETIT_003570mg"/>
</dbReference>
<evidence type="ECO:0000256" key="1">
    <source>
        <dbReference type="SAM" id="MobiDB-lite"/>
    </source>
</evidence>
<feature type="region of interest" description="Disordered" evidence="1">
    <location>
        <begin position="1"/>
        <end position="34"/>
    </location>
</feature>
<dbReference type="InParanoid" id="K3XNU7"/>
<dbReference type="HOGENOM" id="CLU_2562732_0_0_1"/>
<keyword evidence="3" id="KW-1185">Reference proteome</keyword>
<reference evidence="3" key="1">
    <citation type="journal article" date="2012" name="Nat. Biotechnol.">
        <title>Reference genome sequence of the model plant Setaria.</title>
        <authorList>
            <person name="Bennetzen J.L."/>
            <person name="Schmutz J."/>
            <person name="Wang H."/>
            <person name="Percifield R."/>
            <person name="Hawkins J."/>
            <person name="Pontaroli A.C."/>
            <person name="Estep M."/>
            <person name="Feng L."/>
            <person name="Vaughn J.N."/>
            <person name="Grimwood J."/>
            <person name="Jenkins J."/>
            <person name="Barry K."/>
            <person name="Lindquist E."/>
            <person name="Hellsten U."/>
            <person name="Deshpande S."/>
            <person name="Wang X."/>
            <person name="Wu X."/>
            <person name="Mitros T."/>
            <person name="Triplett J."/>
            <person name="Yang X."/>
            <person name="Ye C.Y."/>
            <person name="Mauro-Herrera M."/>
            <person name="Wang L."/>
            <person name="Li P."/>
            <person name="Sharma M."/>
            <person name="Sharma R."/>
            <person name="Ronald P.C."/>
            <person name="Panaud O."/>
            <person name="Kellogg E.A."/>
            <person name="Brutnell T.P."/>
            <person name="Doust A.N."/>
            <person name="Tuskan G.A."/>
            <person name="Rokhsar D."/>
            <person name="Devos K.M."/>
        </authorList>
    </citation>
    <scope>NUCLEOTIDE SEQUENCE [LARGE SCALE GENOMIC DNA]</scope>
    <source>
        <strain evidence="3">cv. Yugu1</strain>
    </source>
</reference>
<organism evidence="2 3">
    <name type="scientific">Setaria italica</name>
    <name type="common">Foxtail millet</name>
    <name type="synonym">Panicum italicum</name>
    <dbReference type="NCBI Taxonomy" id="4555"/>
    <lineage>
        <taxon>Eukaryota</taxon>
        <taxon>Viridiplantae</taxon>
        <taxon>Streptophyta</taxon>
        <taxon>Embryophyta</taxon>
        <taxon>Tracheophyta</taxon>
        <taxon>Spermatophyta</taxon>
        <taxon>Magnoliopsida</taxon>
        <taxon>Liliopsida</taxon>
        <taxon>Poales</taxon>
        <taxon>Poaceae</taxon>
        <taxon>PACMAD clade</taxon>
        <taxon>Panicoideae</taxon>
        <taxon>Panicodae</taxon>
        <taxon>Paniceae</taxon>
        <taxon>Cenchrinae</taxon>
        <taxon>Setaria</taxon>
    </lineage>
</organism>
<evidence type="ECO:0000313" key="2">
    <source>
        <dbReference type="EnsemblPlants" id="KQL07461"/>
    </source>
</evidence>
<evidence type="ECO:0000313" key="3">
    <source>
        <dbReference type="Proteomes" id="UP000004995"/>
    </source>
</evidence>
<dbReference type="Proteomes" id="UP000004995">
    <property type="component" value="Unassembled WGS sequence"/>
</dbReference>
<dbReference type="EnsemblPlants" id="KQL07461">
    <property type="protein sequence ID" value="KQL07461"/>
    <property type="gene ID" value="SETIT_003570mg"/>
</dbReference>
<proteinExistence type="predicted"/>
<feature type="compositionally biased region" description="Basic and acidic residues" evidence="1">
    <location>
        <begin position="1"/>
        <end position="15"/>
    </location>
</feature>
<reference evidence="2" key="2">
    <citation type="submission" date="2018-08" db="UniProtKB">
        <authorList>
            <consortium name="EnsemblPlants"/>
        </authorList>
    </citation>
    <scope>IDENTIFICATION</scope>
    <source>
        <strain evidence="2">Yugu1</strain>
    </source>
</reference>
<accession>K3XNU7</accession>
<dbReference type="EMBL" id="AGNK02003342">
    <property type="status" value="NOT_ANNOTATED_CDS"/>
    <property type="molecule type" value="Genomic_DNA"/>
</dbReference>